<dbReference type="CDD" id="cd12148">
    <property type="entry name" value="fungal_TF_MHR"/>
    <property type="match status" value="1"/>
</dbReference>
<dbReference type="GO" id="GO:0006351">
    <property type="term" value="P:DNA-templated transcription"/>
    <property type="evidence" value="ECO:0007669"/>
    <property type="project" value="InterPro"/>
</dbReference>
<organism evidence="4 5">
    <name type="scientific">Coniosporium apollinis (strain CBS 100218)</name>
    <name type="common">Rock-inhabiting black yeast</name>
    <dbReference type="NCBI Taxonomy" id="1168221"/>
    <lineage>
        <taxon>Eukaryota</taxon>
        <taxon>Fungi</taxon>
        <taxon>Dikarya</taxon>
        <taxon>Ascomycota</taxon>
        <taxon>Pezizomycotina</taxon>
        <taxon>Dothideomycetes</taxon>
        <taxon>Dothideomycetes incertae sedis</taxon>
        <taxon>Coniosporium</taxon>
    </lineage>
</organism>
<feature type="region of interest" description="Disordered" evidence="2">
    <location>
        <begin position="80"/>
        <end position="109"/>
    </location>
</feature>
<evidence type="ECO:0000256" key="2">
    <source>
        <dbReference type="SAM" id="MobiDB-lite"/>
    </source>
</evidence>
<gene>
    <name evidence="4" type="ORF">W97_04063</name>
</gene>
<accession>R7YSM6</accession>
<dbReference type="OrthoDB" id="3266505at2759"/>
<dbReference type="GO" id="GO:0003677">
    <property type="term" value="F:DNA binding"/>
    <property type="evidence" value="ECO:0007669"/>
    <property type="project" value="InterPro"/>
</dbReference>
<feature type="domain" description="Xylanolytic transcriptional activator regulatory" evidence="3">
    <location>
        <begin position="254"/>
        <end position="328"/>
    </location>
</feature>
<dbReference type="GeneID" id="19901374"/>
<sequence length="522" mass="58650">MPTENSSNKRRSRPDDSEATSDSTEAELRAGKRRAFLQTMGHQLREFGSERNSSRDDRRSFAASANGRYYVPSLSGALAAERAQSQIPPESDVVPGEEDQSPTGATKSASEYLWRSSEVLTIPASNGSHAFSFDDLLDWTRYYFDNWHPAYPFLHAPTILSYFEDAARNGVSDSDNTRAYQLIIIRSILSISVADRRQTGTAMRPVPASLVFHSFNDAISSIQRVLTDETSIPSLQAVVSVQLFLLSMLRYNAASRLEGLAVRMVFQLGLHRCPVQFSAFSRKEAELRKRLFWTIYCIDRYICLRLGIPLAIRDDDVNVCRPSSERHVESDDDPPDRDDRLDLLDFLARHAELRGSTMELRNKSASHAGTEPDQAVIIGAELTKWWNEVDEYLESTKYQSLPISRFHQVTLIVLRHESVIALNRFIIATSKKSAAYNAALQNCIGASRSVINTMYKALKGAGTLGVSPEALQEIPENTPLLWPSFTWAVWMSAFIMIYAANEDQVPREVAIRHVLKFPLSCS</sequence>
<dbReference type="STRING" id="1168221.R7YSM6"/>
<dbReference type="PANTHER" id="PTHR46910">
    <property type="entry name" value="TRANSCRIPTION FACTOR PDR1"/>
    <property type="match status" value="1"/>
</dbReference>
<dbReference type="HOGENOM" id="CLU_017443_2_0_1"/>
<protein>
    <recommendedName>
        <fullName evidence="3">Xylanolytic transcriptional activator regulatory domain-containing protein</fullName>
    </recommendedName>
</protein>
<dbReference type="AlphaFoldDB" id="R7YSM6"/>
<evidence type="ECO:0000256" key="1">
    <source>
        <dbReference type="ARBA" id="ARBA00023242"/>
    </source>
</evidence>
<name>R7YSM6_CONA1</name>
<dbReference type="InterPro" id="IPR050987">
    <property type="entry name" value="AtrR-like"/>
</dbReference>
<evidence type="ECO:0000313" key="5">
    <source>
        <dbReference type="Proteomes" id="UP000016924"/>
    </source>
</evidence>
<dbReference type="GO" id="GO:0008270">
    <property type="term" value="F:zinc ion binding"/>
    <property type="evidence" value="ECO:0007669"/>
    <property type="project" value="InterPro"/>
</dbReference>
<dbReference type="PANTHER" id="PTHR46910:SF9">
    <property type="entry name" value="MISCELLANEOUS ZN(II)2CYS6 TRANSCRIPTION FACTOR (EUROFUNG)"/>
    <property type="match status" value="1"/>
</dbReference>
<dbReference type="eggNOG" id="ENOG502SM8G">
    <property type="taxonomic scope" value="Eukaryota"/>
</dbReference>
<feature type="region of interest" description="Disordered" evidence="2">
    <location>
        <begin position="1"/>
        <end position="32"/>
    </location>
</feature>
<keyword evidence="5" id="KW-1185">Reference proteome</keyword>
<dbReference type="Proteomes" id="UP000016924">
    <property type="component" value="Unassembled WGS sequence"/>
</dbReference>
<reference evidence="5" key="1">
    <citation type="submission" date="2012-06" db="EMBL/GenBank/DDBJ databases">
        <title>The genome sequence of Coniosporium apollinis CBS 100218.</title>
        <authorList>
            <consortium name="The Broad Institute Genome Sequencing Platform"/>
            <person name="Cuomo C."/>
            <person name="Gorbushina A."/>
            <person name="Noack S."/>
            <person name="Walker B."/>
            <person name="Young S.K."/>
            <person name="Zeng Q."/>
            <person name="Gargeya S."/>
            <person name="Fitzgerald M."/>
            <person name="Haas B."/>
            <person name="Abouelleil A."/>
            <person name="Alvarado L."/>
            <person name="Arachchi H.M."/>
            <person name="Berlin A.M."/>
            <person name="Chapman S.B."/>
            <person name="Goldberg J."/>
            <person name="Griggs A."/>
            <person name="Gujja S."/>
            <person name="Hansen M."/>
            <person name="Howarth C."/>
            <person name="Imamovic A."/>
            <person name="Larimer J."/>
            <person name="McCowan C."/>
            <person name="Montmayeur A."/>
            <person name="Murphy C."/>
            <person name="Neiman D."/>
            <person name="Pearson M."/>
            <person name="Priest M."/>
            <person name="Roberts A."/>
            <person name="Saif S."/>
            <person name="Shea T."/>
            <person name="Sisk P."/>
            <person name="Sykes S."/>
            <person name="Wortman J."/>
            <person name="Nusbaum C."/>
            <person name="Birren B."/>
        </authorList>
    </citation>
    <scope>NUCLEOTIDE SEQUENCE [LARGE SCALE GENOMIC DNA]</scope>
    <source>
        <strain evidence="5">CBS 100218</strain>
    </source>
</reference>
<dbReference type="RefSeq" id="XP_007780146.1">
    <property type="nucleotide sequence ID" value="XM_007781956.1"/>
</dbReference>
<dbReference type="InterPro" id="IPR007219">
    <property type="entry name" value="XnlR_reg_dom"/>
</dbReference>
<evidence type="ECO:0000259" key="3">
    <source>
        <dbReference type="SMART" id="SM00906"/>
    </source>
</evidence>
<dbReference type="SMART" id="SM00906">
    <property type="entry name" value="Fungal_trans"/>
    <property type="match status" value="1"/>
</dbReference>
<dbReference type="EMBL" id="JH767570">
    <property type="protein sequence ID" value="EON64829.1"/>
    <property type="molecule type" value="Genomic_DNA"/>
</dbReference>
<keyword evidence="1" id="KW-0539">Nucleus</keyword>
<dbReference type="GO" id="GO:0003700">
    <property type="term" value="F:DNA-binding transcription factor activity"/>
    <property type="evidence" value="ECO:0007669"/>
    <property type="project" value="InterPro"/>
</dbReference>
<evidence type="ECO:0000313" key="4">
    <source>
        <dbReference type="EMBL" id="EON64829.1"/>
    </source>
</evidence>
<dbReference type="Pfam" id="PF04082">
    <property type="entry name" value="Fungal_trans"/>
    <property type="match status" value="1"/>
</dbReference>
<dbReference type="OMA" id="WAVWMST"/>
<proteinExistence type="predicted"/>